<dbReference type="InterPro" id="IPR055348">
    <property type="entry name" value="DctQ"/>
</dbReference>
<keyword evidence="7 9" id="KW-0472">Membrane</keyword>
<feature type="transmembrane region" description="Helical" evidence="9">
    <location>
        <begin position="61"/>
        <end position="78"/>
    </location>
</feature>
<evidence type="ECO:0000256" key="4">
    <source>
        <dbReference type="ARBA" id="ARBA00022519"/>
    </source>
</evidence>
<evidence type="ECO:0000256" key="2">
    <source>
        <dbReference type="ARBA" id="ARBA00022448"/>
    </source>
</evidence>
<evidence type="ECO:0000313" key="11">
    <source>
        <dbReference type="EMBL" id="NYS46376.1"/>
    </source>
</evidence>
<comment type="subunit">
    <text evidence="9">The complex comprises the extracytoplasmic solute receptor protein and the two transmembrane proteins.</text>
</comment>
<comment type="function">
    <text evidence="9">Part of the tripartite ATP-independent periplasmic (TRAP) transport system.</text>
</comment>
<dbReference type="EMBL" id="JACCDD010000010">
    <property type="protein sequence ID" value="NYS46376.1"/>
    <property type="molecule type" value="Genomic_DNA"/>
</dbReference>
<comment type="similarity">
    <text evidence="8 9">Belongs to the TRAP transporter small permease family.</text>
</comment>
<feature type="transmembrane region" description="Helical" evidence="9">
    <location>
        <begin position="99"/>
        <end position="121"/>
    </location>
</feature>
<dbReference type="Pfam" id="PF04290">
    <property type="entry name" value="DctQ"/>
    <property type="match status" value="1"/>
</dbReference>
<feature type="domain" description="Tripartite ATP-independent periplasmic transporters DctQ component" evidence="10">
    <location>
        <begin position="36"/>
        <end position="168"/>
    </location>
</feature>
<keyword evidence="5 9" id="KW-0812">Transmembrane</keyword>
<evidence type="ECO:0000256" key="1">
    <source>
        <dbReference type="ARBA" id="ARBA00004429"/>
    </source>
</evidence>
<keyword evidence="12" id="KW-1185">Reference proteome</keyword>
<evidence type="ECO:0000256" key="6">
    <source>
        <dbReference type="ARBA" id="ARBA00022989"/>
    </source>
</evidence>
<evidence type="ECO:0000259" key="10">
    <source>
        <dbReference type="Pfam" id="PF04290"/>
    </source>
</evidence>
<proteinExistence type="inferred from homology"/>
<keyword evidence="6 9" id="KW-1133">Transmembrane helix</keyword>
<feature type="transmembrane region" description="Helical" evidence="9">
    <location>
        <begin position="141"/>
        <end position="162"/>
    </location>
</feature>
<keyword evidence="4 9" id="KW-0997">Cell inner membrane</keyword>
<evidence type="ECO:0000313" key="12">
    <source>
        <dbReference type="Proteomes" id="UP000528918"/>
    </source>
</evidence>
<dbReference type="Proteomes" id="UP000528918">
    <property type="component" value="Unassembled WGS sequence"/>
</dbReference>
<dbReference type="PANTHER" id="PTHR35011:SF2">
    <property type="entry name" value="2,3-DIKETO-L-GULONATE TRAP TRANSPORTER SMALL PERMEASE PROTEIN YIAM"/>
    <property type="match status" value="1"/>
</dbReference>
<evidence type="ECO:0000256" key="7">
    <source>
        <dbReference type="ARBA" id="ARBA00023136"/>
    </source>
</evidence>
<comment type="subcellular location">
    <subcellularLocation>
        <location evidence="1 9">Cell inner membrane</location>
        <topology evidence="1 9">Multi-pass membrane protein</topology>
    </subcellularLocation>
</comment>
<evidence type="ECO:0000256" key="9">
    <source>
        <dbReference type="RuleBase" id="RU369079"/>
    </source>
</evidence>
<reference evidence="11 12" key="1">
    <citation type="journal article" date="2013" name="Antonie Van Leeuwenhoek">
        <title>Halomonas zhaodongensis sp. nov., a slightly halophilic bacterium isolated from saline-alkaline soils in Zhaodong, China.</title>
        <authorList>
            <person name="Jiang J."/>
            <person name="Pan Y."/>
            <person name="Meng L."/>
            <person name="Hu S."/>
            <person name="Zhang X."/>
            <person name="Hu B."/>
            <person name="Meng J."/>
            <person name="Li C."/>
            <person name="Huang H."/>
            <person name="Wang K."/>
            <person name="Su T."/>
        </authorList>
    </citation>
    <scope>NUCLEOTIDE SEQUENCE [LARGE SCALE GENOMIC DNA]</scope>
    <source>
        <strain evidence="11 12">NEAU-ST10-25</strain>
    </source>
</reference>
<sequence>MHFIRALRRIDTLLDRVSRLTSGIGRELAVIAIILMMLLVSVNTLARALPFTSSLFFVEEYVGYLFVALSFMGLADTFRTKGHIRVELLIQRLPNQAAALLEFVVTLVAIGIIVILAWHAMELFTKSLSSGERAQTMTRTPLWVPRLFLVPGYALLLIELMAHLSRSILRLLPSTTTTLAKGG</sequence>
<dbReference type="PANTHER" id="PTHR35011">
    <property type="entry name" value="2,3-DIKETO-L-GULONATE TRAP TRANSPORTER SMALL PERMEASE PROTEIN YIAM"/>
    <property type="match status" value="1"/>
</dbReference>
<feature type="transmembrane region" description="Helical" evidence="9">
    <location>
        <begin position="28"/>
        <end position="49"/>
    </location>
</feature>
<dbReference type="RefSeq" id="WP_179928337.1">
    <property type="nucleotide sequence ID" value="NZ_JACCDD010000010.1"/>
</dbReference>
<keyword evidence="2 9" id="KW-0813">Transport</keyword>
<name>A0ABX2SZP4_VREZH</name>
<keyword evidence="3" id="KW-1003">Cell membrane</keyword>
<accession>A0ABX2SZP4</accession>
<evidence type="ECO:0000256" key="5">
    <source>
        <dbReference type="ARBA" id="ARBA00022692"/>
    </source>
</evidence>
<evidence type="ECO:0000256" key="3">
    <source>
        <dbReference type="ARBA" id="ARBA00022475"/>
    </source>
</evidence>
<organism evidence="11 12">
    <name type="scientific">Vreelandella zhaodongensis</name>
    <name type="common">Halomonas zhaodongensis</name>
    <dbReference type="NCBI Taxonomy" id="1176240"/>
    <lineage>
        <taxon>Bacteria</taxon>
        <taxon>Pseudomonadati</taxon>
        <taxon>Pseudomonadota</taxon>
        <taxon>Gammaproteobacteria</taxon>
        <taxon>Oceanospirillales</taxon>
        <taxon>Halomonadaceae</taxon>
        <taxon>Vreelandella</taxon>
    </lineage>
</organism>
<comment type="caution">
    <text evidence="11">The sequence shown here is derived from an EMBL/GenBank/DDBJ whole genome shotgun (WGS) entry which is preliminary data.</text>
</comment>
<dbReference type="InterPro" id="IPR007387">
    <property type="entry name" value="TRAP_DctQ"/>
</dbReference>
<protein>
    <recommendedName>
        <fullName evidence="9">TRAP transporter small permease protein</fullName>
    </recommendedName>
</protein>
<evidence type="ECO:0000256" key="8">
    <source>
        <dbReference type="ARBA" id="ARBA00038436"/>
    </source>
</evidence>
<gene>
    <name evidence="11" type="ORF">HZS79_15650</name>
</gene>